<gene>
    <name evidence="2" type="ORF">Rmf_05980</name>
</gene>
<evidence type="ECO:0000313" key="3">
    <source>
        <dbReference type="Proteomes" id="UP000831327"/>
    </source>
</evidence>
<dbReference type="PROSITE" id="PS51257">
    <property type="entry name" value="PROKAR_LIPOPROTEIN"/>
    <property type="match status" value="1"/>
</dbReference>
<keyword evidence="3" id="KW-1185">Reference proteome</keyword>
<evidence type="ECO:0000313" key="2">
    <source>
        <dbReference type="EMBL" id="BDG70669.1"/>
    </source>
</evidence>
<name>A0ABM7XYU2_9PROT</name>
<accession>A0ABM7XYU2</accession>
<evidence type="ECO:0000256" key="1">
    <source>
        <dbReference type="SAM" id="SignalP"/>
    </source>
</evidence>
<organism evidence="2 3">
    <name type="scientific">Roseomonas fluvialis</name>
    <dbReference type="NCBI Taxonomy" id="1750527"/>
    <lineage>
        <taxon>Bacteria</taxon>
        <taxon>Pseudomonadati</taxon>
        <taxon>Pseudomonadota</taxon>
        <taxon>Alphaproteobacteria</taxon>
        <taxon>Acetobacterales</taxon>
        <taxon>Roseomonadaceae</taxon>
        <taxon>Roseomonas</taxon>
    </lineage>
</organism>
<feature type="signal peptide" evidence="1">
    <location>
        <begin position="1"/>
        <end position="26"/>
    </location>
</feature>
<evidence type="ECO:0008006" key="4">
    <source>
        <dbReference type="Google" id="ProtNLM"/>
    </source>
</evidence>
<dbReference type="RefSeq" id="WP_244457986.1">
    <property type="nucleotide sequence ID" value="NZ_AP025637.1"/>
</dbReference>
<dbReference type="EMBL" id="AP025637">
    <property type="protein sequence ID" value="BDG70669.1"/>
    <property type="molecule type" value="Genomic_DNA"/>
</dbReference>
<reference evidence="2 3" key="1">
    <citation type="journal article" date="2016" name="Microbes Environ.">
        <title>Phylogenetically diverse aerobic anoxygenic phototrophic bacteria isolated from epilithic biofilms in Tama river, Japan.</title>
        <authorList>
            <person name="Hirose S."/>
            <person name="Matsuura K."/>
            <person name="Haruta S."/>
        </authorList>
    </citation>
    <scope>NUCLEOTIDE SEQUENCE [LARGE SCALE GENOMIC DNA]</scope>
    <source>
        <strain evidence="2 3">S08</strain>
    </source>
</reference>
<dbReference type="Proteomes" id="UP000831327">
    <property type="component" value="Chromosome"/>
</dbReference>
<protein>
    <recommendedName>
        <fullName evidence="4">DUF5666 domain-containing protein</fullName>
    </recommendedName>
</protein>
<proteinExistence type="predicted"/>
<sequence>MSQTPRSRLSLAALVVLPLAALGACAPTPPPQPVTPPPPAVVSTASEAVGVVQSVNARTRQVAIRTPANRTVTVVAGPEVQNFARIRRGDRVRIRFEEAVAVQLTPRGTTLPAEVDIGAARAPAGDRPAGAVVTTVRDTVTINSVDTTANTVTFTSSRGVRRTVAVRSPEMQAFIRTIQPGQRVNVAIAEATALSVEPAER</sequence>
<keyword evidence="1" id="KW-0732">Signal</keyword>
<feature type="chain" id="PRO_5045318925" description="DUF5666 domain-containing protein" evidence="1">
    <location>
        <begin position="27"/>
        <end position="201"/>
    </location>
</feature>